<dbReference type="GO" id="GO:1990817">
    <property type="term" value="F:poly(A) RNA polymerase activity"/>
    <property type="evidence" value="ECO:0007669"/>
    <property type="project" value="UniProtKB-EC"/>
</dbReference>
<dbReference type="GO" id="GO:0005737">
    <property type="term" value="C:cytoplasm"/>
    <property type="evidence" value="ECO:0007669"/>
    <property type="project" value="UniProtKB-SubCell"/>
</dbReference>
<evidence type="ECO:0000256" key="1">
    <source>
        <dbReference type="ARBA" id="ARBA00001936"/>
    </source>
</evidence>
<evidence type="ECO:0000256" key="6">
    <source>
        <dbReference type="ARBA" id="ARBA00022490"/>
    </source>
</evidence>
<dbReference type="AlphaFoldDB" id="A0A4U0UKU6"/>
<dbReference type="GO" id="GO:0031123">
    <property type="term" value="P:RNA 3'-end processing"/>
    <property type="evidence" value="ECO:0007669"/>
    <property type="project" value="TreeGrafter"/>
</dbReference>
<dbReference type="Gene3D" id="1.10.1410.10">
    <property type="match status" value="1"/>
</dbReference>
<dbReference type="SUPFAM" id="SSF81631">
    <property type="entry name" value="PAP/OAS1 substrate-binding domain"/>
    <property type="match status" value="1"/>
</dbReference>
<comment type="subcellular location">
    <subcellularLocation>
        <location evidence="3">Cytoplasm</location>
    </subcellularLocation>
</comment>
<dbReference type="GO" id="GO:0050265">
    <property type="term" value="F:RNA uridylyltransferase activity"/>
    <property type="evidence" value="ECO:0007669"/>
    <property type="project" value="TreeGrafter"/>
</dbReference>
<dbReference type="Gene3D" id="3.30.460.10">
    <property type="entry name" value="Beta Polymerase, domain 2"/>
    <property type="match status" value="1"/>
</dbReference>
<evidence type="ECO:0000313" key="13">
    <source>
        <dbReference type="EMBL" id="TKA36274.1"/>
    </source>
</evidence>
<dbReference type="InterPro" id="IPR002058">
    <property type="entry name" value="PAP_assoc"/>
</dbReference>
<keyword evidence="6" id="KW-0963">Cytoplasm</keyword>
<proteinExistence type="inferred from homology"/>
<dbReference type="GO" id="GO:0010605">
    <property type="term" value="P:negative regulation of macromolecule metabolic process"/>
    <property type="evidence" value="ECO:0007669"/>
    <property type="project" value="UniProtKB-ARBA"/>
</dbReference>
<reference evidence="13 14" key="1">
    <citation type="submission" date="2017-03" db="EMBL/GenBank/DDBJ databases">
        <title>Genomes of endolithic fungi from Antarctica.</title>
        <authorList>
            <person name="Coleine C."/>
            <person name="Masonjones S."/>
            <person name="Stajich J.E."/>
        </authorList>
    </citation>
    <scope>NUCLEOTIDE SEQUENCE [LARGE SCALE GENOMIC DNA]</scope>
    <source>
        <strain evidence="13 14">CCFEE 5311</strain>
    </source>
</reference>
<evidence type="ECO:0000313" key="14">
    <source>
        <dbReference type="Proteomes" id="UP000310066"/>
    </source>
</evidence>
<dbReference type="PANTHER" id="PTHR12271:SF40">
    <property type="entry name" value="POLY(A) RNA POLYMERASE GLD2"/>
    <property type="match status" value="1"/>
</dbReference>
<evidence type="ECO:0000259" key="12">
    <source>
        <dbReference type="Pfam" id="PF22600"/>
    </source>
</evidence>
<gene>
    <name evidence="13" type="ORF">B0A54_13208</name>
</gene>
<comment type="similarity">
    <text evidence="4">Belongs to the DNA polymerase type-B-like family.</text>
</comment>
<keyword evidence="8" id="KW-0479">Metal-binding</keyword>
<feature type="compositionally biased region" description="Polar residues" evidence="10">
    <location>
        <begin position="47"/>
        <end position="58"/>
    </location>
</feature>
<feature type="domain" description="Poly(A) RNA polymerase mitochondrial-like central palm" evidence="12">
    <location>
        <begin position="203"/>
        <end position="310"/>
    </location>
</feature>
<feature type="compositionally biased region" description="Polar residues" evidence="10">
    <location>
        <begin position="427"/>
        <end position="446"/>
    </location>
</feature>
<feature type="compositionally biased region" description="Polar residues" evidence="10">
    <location>
        <begin position="378"/>
        <end position="393"/>
    </location>
</feature>
<feature type="compositionally biased region" description="Polar residues" evidence="10">
    <location>
        <begin position="102"/>
        <end position="115"/>
    </location>
</feature>
<evidence type="ECO:0000256" key="3">
    <source>
        <dbReference type="ARBA" id="ARBA00004496"/>
    </source>
</evidence>
<dbReference type="OrthoDB" id="407432at2759"/>
<evidence type="ECO:0000256" key="8">
    <source>
        <dbReference type="ARBA" id="ARBA00022723"/>
    </source>
</evidence>
<dbReference type="Pfam" id="PF03828">
    <property type="entry name" value="PAP_assoc"/>
    <property type="match status" value="1"/>
</dbReference>
<dbReference type="CDD" id="cd05402">
    <property type="entry name" value="NT_PAP_TUTase"/>
    <property type="match status" value="1"/>
</dbReference>
<feature type="region of interest" description="Disordered" evidence="10">
    <location>
        <begin position="763"/>
        <end position="878"/>
    </location>
</feature>
<dbReference type="Pfam" id="PF22600">
    <property type="entry name" value="MTPAP-like_central"/>
    <property type="match status" value="1"/>
</dbReference>
<name>A0A4U0UKU6_9PEZI</name>
<evidence type="ECO:0000256" key="4">
    <source>
        <dbReference type="ARBA" id="ARBA00008593"/>
    </source>
</evidence>
<evidence type="ECO:0000256" key="9">
    <source>
        <dbReference type="ARBA" id="ARBA00022842"/>
    </source>
</evidence>
<comment type="caution">
    <text evidence="13">The sequence shown here is derived from an EMBL/GenBank/DDBJ whole genome shotgun (WGS) entry which is preliminary data.</text>
</comment>
<feature type="domain" description="PAP-associated" evidence="11">
    <location>
        <begin position="624"/>
        <end position="697"/>
    </location>
</feature>
<feature type="compositionally biased region" description="Polar residues" evidence="10">
    <location>
        <begin position="775"/>
        <end position="787"/>
    </location>
</feature>
<dbReference type="STRING" id="329885.A0A4U0UKU6"/>
<organism evidence="13 14">
    <name type="scientific">Friedmanniomyces endolithicus</name>
    <dbReference type="NCBI Taxonomy" id="329885"/>
    <lineage>
        <taxon>Eukaryota</taxon>
        <taxon>Fungi</taxon>
        <taxon>Dikarya</taxon>
        <taxon>Ascomycota</taxon>
        <taxon>Pezizomycotina</taxon>
        <taxon>Dothideomycetes</taxon>
        <taxon>Dothideomycetidae</taxon>
        <taxon>Mycosphaerellales</taxon>
        <taxon>Teratosphaeriaceae</taxon>
        <taxon>Friedmanniomyces</taxon>
    </lineage>
</organism>
<dbReference type="InterPro" id="IPR043519">
    <property type="entry name" value="NT_sf"/>
</dbReference>
<evidence type="ECO:0000256" key="5">
    <source>
        <dbReference type="ARBA" id="ARBA00012388"/>
    </source>
</evidence>
<dbReference type="Proteomes" id="UP000310066">
    <property type="component" value="Unassembled WGS sequence"/>
</dbReference>
<keyword evidence="7" id="KW-0808">Transferase</keyword>
<feature type="region of interest" description="Disordered" evidence="10">
    <location>
        <begin position="374"/>
        <end position="492"/>
    </location>
</feature>
<accession>A0A4U0UKU6</accession>
<feature type="region of interest" description="Disordered" evidence="10">
    <location>
        <begin position="1"/>
        <end position="179"/>
    </location>
</feature>
<comment type="cofactor">
    <cofactor evidence="1">
        <name>Mn(2+)</name>
        <dbReference type="ChEBI" id="CHEBI:29035"/>
    </cofactor>
</comment>
<evidence type="ECO:0000259" key="11">
    <source>
        <dbReference type="Pfam" id="PF03828"/>
    </source>
</evidence>
<protein>
    <recommendedName>
        <fullName evidence="5">polynucleotide adenylyltransferase</fullName>
        <ecNumber evidence="5">2.7.7.19</ecNumber>
    </recommendedName>
</protein>
<dbReference type="GO" id="GO:0046872">
    <property type="term" value="F:metal ion binding"/>
    <property type="evidence" value="ECO:0007669"/>
    <property type="project" value="UniProtKB-KW"/>
</dbReference>
<evidence type="ECO:0000256" key="2">
    <source>
        <dbReference type="ARBA" id="ARBA00001946"/>
    </source>
</evidence>
<evidence type="ECO:0000256" key="10">
    <source>
        <dbReference type="SAM" id="MobiDB-lite"/>
    </source>
</evidence>
<dbReference type="SUPFAM" id="SSF81301">
    <property type="entry name" value="Nucleotidyltransferase"/>
    <property type="match status" value="1"/>
</dbReference>
<feature type="compositionally biased region" description="Low complexity" evidence="10">
    <location>
        <begin position="864"/>
        <end position="878"/>
    </location>
</feature>
<evidence type="ECO:0000256" key="7">
    <source>
        <dbReference type="ARBA" id="ARBA00022679"/>
    </source>
</evidence>
<dbReference type="EMBL" id="NAJP01000061">
    <property type="protein sequence ID" value="TKA36274.1"/>
    <property type="molecule type" value="Genomic_DNA"/>
</dbReference>
<dbReference type="EC" id="2.7.7.19" evidence="5"/>
<dbReference type="InterPro" id="IPR054708">
    <property type="entry name" value="MTPAP-like_central"/>
</dbReference>
<keyword evidence="9" id="KW-0460">Magnesium</keyword>
<dbReference type="PANTHER" id="PTHR12271">
    <property type="entry name" value="POLY A POLYMERASE CID PAP -RELATED"/>
    <property type="match status" value="1"/>
</dbReference>
<feature type="compositionally biased region" description="Basic and acidic residues" evidence="10">
    <location>
        <begin position="473"/>
        <end position="487"/>
    </location>
</feature>
<feature type="compositionally biased region" description="Polar residues" evidence="10">
    <location>
        <begin position="459"/>
        <end position="468"/>
    </location>
</feature>
<comment type="cofactor">
    <cofactor evidence="2">
        <name>Mg(2+)</name>
        <dbReference type="ChEBI" id="CHEBI:18420"/>
    </cofactor>
</comment>
<sequence length="878" mass="95638">MTSTNGQAGGLEDQLRRMILNNGQESSTVRAERPTVRLPPAAPHQAGEQNRSTKQRQNAPAHDAAQGRGAFAAGPLGSRTAGPQSAASGKGQWRPDQHQHRMQPQTQMVTPNGSVVNPRLMAHGRDQHRQQSQYRPPPPPQIDPNAYQRGGQVAGYYQRSQPPPRQLFDPNSMRGPPSNYQAEQHMRQAQYLEHVASVEIAKLSMSPGERLEKEAFRSRLEQVVQEVCATDPDRLPKVALESFGSFKSGFANKGSDMDLVIVLPDGSPCPADFGLMEDDLPRALEKRLLELGYGARLLTRTRVPIIKICEIPPASFLDKLREERSKWDLLDHEQKYPHLHPELGEDEKDVGAVAETTEAKPDANVVIPSIVTKERGTSKTNANGAAKQGQQPQYIEGDAPITTDTGTKAKPDAGAVASPITTEKHSTPQTNVNHTGEEIQQPNSTKDGALDSNGAAIPSVQSAISGPIQQARPKRDNRPFTRERKAGPLDFPNEGVGIASDINFFNPLGLHNTQLLRCYSLCDPRVQDMVLFVKSWAKRRKINSSYSGTLSSYGYVLMVLHYLVNIVRPPVLPNLQSPWRPNGQSTATGARRVECDGWVVDFWREEDEILRAAKAGQMSSNREPLGSLLEGFFRYYSSMGGGPTFHWMQNVLSLRSPGGILSKDQKGWVKAVTQEGLGKKVQHRYLFCIEDPFELDHNVARTVTHYGIVAIRDEFRRARRILTAIGFGQGHDEDGDLLDEMIEKEVAAPAADVDGSAQMGANTNAAQSLARPEAGSSTARNTATQKQPRPANGGANARPLPSRAPNVTDQDAFPTLGGAKPAKPPARSPASKGSEKGQTGEISGDRARAYLAELKRKKAEADAETTATGAAEAVLGGE</sequence>